<evidence type="ECO:0000313" key="11">
    <source>
        <dbReference type="EMBL" id="KAF5350490.1"/>
    </source>
</evidence>
<evidence type="ECO:0000256" key="6">
    <source>
        <dbReference type="ARBA" id="ARBA00022840"/>
    </source>
</evidence>
<dbReference type="GO" id="GO:0005524">
    <property type="term" value="F:ATP binding"/>
    <property type="evidence" value="ECO:0007669"/>
    <property type="project" value="UniProtKB-KW"/>
</dbReference>
<keyword evidence="6" id="KW-0067">ATP-binding</keyword>
<dbReference type="SMART" id="SM00220">
    <property type="entry name" value="S_TKc"/>
    <property type="match status" value="1"/>
</dbReference>
<dbReference type="Pfam" id="PF00069">
    <property type="entry name" value="Pkinase"/>
    <property type="match status" value="1"/>
</dbReference>
<evidence type="ECO:0000256" key="2">
    <source>
        <dbReference type="ARBA" id="ARBA00022527"/>
    </source>
</evidence>
<dbReference type="InterPro" id="IPR050236">
    <property type="entry name" value="Ser_Thr_kinase_AGC"/>
</dbReference>
<accession>A0A8H5CYY2</accession>
<feature type="domain" description="Protein kinase" evidence="10">
    <location>
        <begin position="31"/>
        <end position="404"/>
    </location>
</feature>
<dbReference type="PANTHER" id="PTHR24356:SF365">
    <property type="entry name" value="PROTEIN KINASE C DELTA TYPE"/>
    <property type="match status" value="1"/>
</dbReference>
<name>A0A8H5CYY2_9AGAR</name>
<dbReference type="PROSITE" id="PS00109">
    <property type="entry name" value="PROTEIN_KINASE_TYR"/>
    <property type="match status" value="1"/>
</dbReference>
<dbReference type="EC" id="2.7.11.1" evidence="1"/>
<evidence type="ECO:0000313" key="12">
    <source>
        <dbReference type="Proteomes" id="UP000559027"/>
    </source>
</evidence>
<organism evidence="11 12">
    <name type="scientific">Leucocoprinus leucothites</name>
    <dbReference type="NCBI Taxonomy" id="201217"/>
    <lineage>
        <taxon>Eukaryota</taxon>
        <taxon>Fungi</taxon>
        <taxon>Dikarya</taxon>
        <taxon>Basidiomycota</taxon>
        <taxon>Agaricomycotina</taxon>
        <taxon>Agaricomycetes</taxon>
        <taxon>Agaricomycetidae</taxon>
        <taxon>Agaricales</taxon>
        <taxon>Agaricineae</taxon>
        <taxon>Agaricaceae</taxon>
        <taxon>Leucocoprinus</taxon>
    </lineage>
</organism>
<comment type="catalytic activity">
    <reaction evidence="7">
        <text>L-threonyl-[protein] + ATP = O-phospho-L-threonyl-[protein] + ADP + H(+)</text>
        <dbReference type="Rhea" id="RHEA:46608"/>
        <dbReference type="Rhea" id="RHEA-COMP:11060"/>
        <dbReference type="Rhea" id="RHEA-COMP:11605"/>
        <dbReference type="ChEBI" id="CHEBI:15378"/>
        <dbReference type="ChEBI" id="CHEBI:30013"/>
        <dbReference type="ChEBI" id="CHEBI:30616"/>
        <dbReference type="ChEBI" id="CHEBI:61977"/>
        <dbReference type="ChEBI" id="CHEBI:456216"/>
        <dbReference type="EC" id="2.7.11.1"/>
    </reaction>
</comment>
<proteinExistence type="predicted"/>
<dbReference type="PROSITE" id="PS50011">
    <property type="entry name" value="PROTEIN_KINASE_DOM"/>
    <property type="match status" value="1"/>
</dbReference>
<dbReference type="GO" id="GO:0035556">
    <property type="term" value="P:intracellular signal transduction"/>
    <property type="evidence" value="ECO:0007669"/>
    <property type="project" value="TreeGrafter"/>
</dbReference>
<keyword evidence="4" id="KW-0547">Nucleotide-binding</keyword>
<dbReference type="SUPFAM" id="SSF56112">
    <property type="entry name" value="Protein kinase-like (PK-like)"/>
    <property type="match status" value="1"/>
</dbReference>
<comment type="catalytic activity">
    <reaction evidence="8">
        <text>L-seryl-[protein] + ATP = O-phospho-L-seryl-[protein] + ADP + H(+)</text>
        <dbReference type="Rhea" id="RHEA:17989"/>
        <dbReference type="Rhea" id="RHEA-COMP:9863"/>
        <dbReference type="Rhea" id="RHEA-COMP:11604"/>
        <dbReference type="ChEBI" id="CHEBI:15378"/>
        <dbReference type="ChEBI" id="CHEBI:29999"/>
        <dbReference type="ChEBI" id="CHEBI:30616"/>
        <dbReference type="ChEBI" id="CHEBI:83421"/>
        <dbReference type="ChEBI" id="CHEBI:456216"/>
        <dbReference type="EC" id="2.7.11.1"/>
    </reaction>
</comment>
<sequence length="655" mass="73221">MICVYQGVATTDFLLENVARENDEASTLTLLDLGDAFHDSGFLDSQRALGPEDGIRHAGFCSTFCHARSAGFVEASGGLYVVKCLTIDEKEERRLERLLEVLDRLVDSRILDSPRTTSGFVQDSTVGNSWSVFLEEIYDIFCEDEKVHVIHGSHERNLEDSLVAAWLRLPDISPSLSSSTSVLDLDPDGIFQPREERTRQHILYSLRLLATELALGLLFLHERGIVHLDIRPANIMVTHSGHVQIGNFGTAHVLPRLLPGLVDLSDVGSALARTSLGFDSSVISLTALEFDSGERERVDKDAEGDNGVFGSMILGLNDMMEITRYSAPELLERDEQGRIVLDEKVDWWSLGVVMRELGYGELNSDREVSYCCREEKDFQDFLFQLAEERTERLFGINILKHRFLDMESTTWAETSDLRHPPCLALDSILFQCDSEQGKPNTLSANSASPSTILDDSSDPTKRPTPVRSASPMWEDYSSDDSESDIQPFPSSASLYHDIRTRYLQGEATETSLLTKLAIRHNNDSGLGLIESLSLFVDPILEGDEGDSGSSIRIRAPYWRGVDSIYELPLPPNSDYCGEGEKQVDMSIDEIVALSLLQARNDNDDHLHHQKQATAKLRREDIGIKRRVRRARGISKAPRRAVKLVSGFFHAAMSCW</sequence>
<feature type="compositionally biased region" description="Polar residues" evidence="9">
    <location>
        <begin position="439"/>
        <end position="454"/>
    </location>
</feature>
<evidence type="ECO:0000256" key="3">
    <source>
        <dbReference type="ARBA" id="ARBA00022679"/>
    </source>
</evidence>
<dbReference type="InterPro" id="IPR008266">
    <property type="entry name" value="Tyr_kinase_AS"/>
</dbReference>
<dbReference type="InterPro" id="IPR000719">
    <property type="entry name" value="Prot_kinase_dom"/>
</dbReference>
<evidence type="ECO:0000256" key="7">
    <source>
        <dbReference type="ARBA" id="ARBA00047899"/>
    </source>
</evidence>
<dbReference type="Proteomes" id="UP000559027">
    <property type="component" value="Unassembled WGS sequence"/>
</dbReference>
<protein>
    <recommendedName>
        <fullName evidence="1">non-specific serine/threonine protein kinase</fullName>
        <ecNumber evidence="1">2.7.11.1</ecNumber>
    </recommendedName>
</protein>
<evidence type="ECO:0000256" key="8">
    <source>
        <dbReference type="ARBA" id="ARBA00048679"/>
    </source>
</evidence>
<evidence type="ECO:0000259" key="10">
    <source>
        <dbReference type="PROSITE" id="PS50011"/>
    </source>
</evidence>
<dbReference type="GO" id="GO:0004674">
    <property type="term" value="F:protein serine/threonine kinase activity"/>
    <property type="evidence" value="ECO:0007669"/>
    <property type="project" value="UniProtKB-KW"/>
</dbReference>
<evidence type="ECO:0000256" key="5">
    <source>
        <dbReference type="ARBA" id="ARBA00022777"/>
    </source>
</evidence>
<comment type="caution">
    <text evidence="11">The sequence shown here is derived from an EMBL/GenBank/DDBJ whole genome shotgun (WGS) entry which is preliminary data.</text>
</comment>
<gene>
    <name evidence="11" type="ORF">D9756_008687</name>
</gene>
<keyword evidence="3" id="KW-0808">Transferase</keyword>
<dbReference type="PANTHER" id="PTHR24356">
    <property type="entry name" value="SERINE/THREONINE-PROTEIN KINASE"/>
    <property type="match status" value="1"/>
</dbReference>
<dbReference type="EMBL" id="JAACJO010000014">
    <property type="protein sequence ID" value="KAF5350490.1"/>
    <property type="molecule type" value="Genomic_DNA"/>
</dbReference>
<evidence type="ECO:0000256" key="1">
    <source>
        <dbReference type="ARBA" id="ARBA00012513"/>
    </source>
</evidence>
<dbReference type="Gene3D" id="1.10.510.10">
    <property type="entry name" value="Transferase(Phosphotransferase) domain 1"/>
    <property type="match status" value="1"/>
</dbReference>
<keyword evidence="5" id="KW-0418">Kinase</keyword>
<keyword evidence="12" id="KW-1185">Reference proteome</keyword>
<reference evidence="11 12" key="1">
    <citation type="journal article" date="2020" name="ISME J.">
        <title>Uncovering the hidden diversity of litter-decomposition mechanisms in mushroom-forming fungi.</title>
        <authorList>
            <person name="Floudas D."/>
            <person name="Bentzer J."/>
            <person name="Ahren D."/>
            <person name="Johansson T."/>
            <person name="Persson P."/>
            <person name="Tunlid A."/>
        </authorList>
    </citation>
    <scope>NUCLEOTIDE SEQUENCE [LARGE SCALE GENOMIC DNA]</scope>
    <source>
        <strain evidence="11 12">CBS 146.42</strain>
    </source>
</reference>
<dbReference type="AlphaFoldDB" id="A0A8H5CYY2"/>
<feature type="region of interest" description="Disordered" evidence="9">
    <location>
        <begin position="439"/>
        <end position="488"/>
    </location>
</feature>
<keyword evidence="2" id="KW-0723">Serine/threonine-protein kinase</keyword>
<dbReference type="OrthoDB" id="10252171at2759"/>
<evidence type="ECO:0000256" key="4">
    <source>
        <dbReference type="ARBA" id="ARBA00022741"/>
    </source>
</evidence>
<evidence type="ECO:0000256" key="9">
    <source>
        <dbReference type="SAM" id="MobiDB-lite"/>
    </source>
</evidence>
<dbReference type="InterPro" id="IPR011009">
    <property type="entry name" value="Kinase-like_dom_sf"/>
</dbReference>